<organism evidence="9">
    <name type="scientific">Schistocephalus solidus</name>
    <name type="common">Tapeworm</name>
    <dbReference type="NCBI Taxonomy" id="70667"/>
    <lineage>
        <taxon>Eukaryota</taxon>
        <taxon>Metazoa</taxon>
        <taxon>Spiralia</taxon>
        <taxon>Lophotrochozoa</taxon>
        <taxon>Platyhelminthes</taxon>
        <taxon>Cestoda</taxon>
        <taxon>Eucestoda</taxon>
        <taxon>Diphyllobothriidea</taxon>
        <taxon>Diphyllobothriidae</taxon>
        <taxon>Schistocephalus</taxon>
    </lineage>
</organism>
<dbReference type="PANTHER" id="PTHR18952:SF265">
    <property type="entry name" value="CARBONIC ANHYDRASE"/>
    <property type="match status" value="1"/>
</dbReference>
<name>A0A0V0J4B5_SCHSO</name>
<feature type="domain" description="Alpha-carbonic anhydrase" evidence="8">
    <location>
        <begin position="48"/>
        <end position="312"/>
    </location>
</feature>
<dbReference type="PROSITE" id="PS51144">
    <property type="entry name" value="ALPHA_CA_2"/>
    <property type="match status" value="1"/>
</dbReference>
<evidence type="ECO:0000256" key="2">
    <source>
        <dbReference type="ARBA" id="ARBA00012925"/>
    </source>
</evidence>
<dbReference type="PANTHER" id="PTHR18952">
    <property type="entry name" value="CARBONIC ANHYDRASE"/>
    <property type="match status" value="1"/>
</dbReference>
<comment type="similarity">
    <text evidence="1">Belongs to the alpha-carbonic anhydrase family.</text>
</comment>
<dbReference type="Gene3D" id="3.10.200.10">
    <property type="entry name" value="Alpha carbonic anhydrase"/>
    <property type="match status" value="1"/>
</dbReference>
<dbReference type="Pfam" id="PF00194">
    <property type="entry name" value="Carb_anhydrase"/>
    <property type="match status" value="1"/>
</dbReference>
<keyword evidence="7" id="KW-1133">Transmembrane helix</keyword>
<keyword evidence="3" id="KW-0479">Metal-binding</keyword>
<evidence type="ECO:0000259" key="8">
    <source>
        <dbReference type="PROSITE" id="PS51144"/>
    </source>
</evidence>
<protein>
    <recommendedName>
        <fullName evidence="2">carbonic anhydrase</fullName>
        <ecNumber evidence="2">4.2.1.1</ecNumber>
    </recommendedName>
</protein>
<gene>
    <name evidence="9" type="primary">CAH9</name>
    <name evidence="9" type="ORF">TR160918</name>
</gene>
<dbReference type="InterPro" id="IPR023561">
    <property type="entry name" value="Carbonic_anhydrase_a-class"/>
</dbReference>
<comment type="catalytic activity">
    <reaction evidence="6">
        <text>hydrogencarbonate + H(+) = CO2 + H2O</text>
        <dbReference type="Rhea" id="RHEA:10748"/>
        <dbReference type="ChEBI" id="CHEBI:15377"/>
        <dbReference type="ChEBI" id="CHEBI:15378"/>
        <dbReference type="ChEBI" id="CHEBI:16526"/>
        <dbReference type="ChEBI" id="CHEBI:17544"/>
        <dbReference type="EC" id="4.2.1.1"/>
    </reaction>
</comment>
<feature type="transmembrane region" description="Helical" evidence="7">
    <location>
        <begin position="12"/>
        <end position="45"/>
    </location>
</feature>
<sequence length="343" mass="37938">VSHKKRHLSGLHFAIACFLSCCLILQMLRTIVIVLNLLALGCLVAHGSESSHTKKDTNTMQRASKNPIMCPGQFQSPIALDSNSATYLGAESEAVVDISESATHKTYLVANYGYFLEVFVIKGAWKITLNPKAKNYYKADGLRFFWRSVYTRGTEHTLDGESFPLEMHILATPSTQTDGSISSAPGSLAVIVILFKLTPDQSKSSLSKIGNVLSNIGKIKPEGSNDEGNFLNTDVLLPQNRKEFLRYQGPLNTKPCTKNIQWTVLRQPLEVTEADLKQLRSLQFGVGDDAKPMQDNFRPVQQLNAVLAPQPRMLYKSWPSTAGRIAPALFVLTLHLTIITFSN</sequence>
<dbReference type="GO" id="GO:0008270">
    <property type="term" value="F:zinc ion binding"/>
    <property type="evidence" value="ECO:0007669"/>
    <property type="project" value="InterPro"/>
</dbReference>
<dbReference type="InterPro" id="IPR001148">
    <property type="entry name" value="CA_dom"/>
</dbReference>
<evidence type="ECO:0000256" key="6">
    <source>
        <dbReference type="ARBA" id="ARBA00048348"/>
    </source>
</evidence>
<keyword evidence="4" id="KW-0862">Zinc</keyword>
<keyword evidence="7" id="KW-0812">Transmembrane</keyword>
<evidence type="ECO:0000256" key="3">
    <source>
        <dbReference type="ARBA" id="ARBA00022723"/>
    </source>
</evidence>
<dbReference type="InterPro" id="IPR036398">
    <property type="entry name" value="CA_dom_sf"/>
</dbReference>
<dbReference type="EC" id="4.2.1.1" evidence="2"/>
<proteinExistence type="inferred from homology"/>
<dbReference type="SMART" id="SM01057">
    <property type="entry name" value="Carb_anhydrase"/>
    <property type="match status" value="1"/>
</dbReference>
<accession>A0A0V0J4B5</accession>
<feature type="non-terminal residue" evidence="9">
    <location>
        <position position="1"/>
    </location>
</feature>
<evidence type="ECO:0000313" key="9">
    <source>
        <dbReference type="EMBL" id="JAP60469.1"/>
    </source>
</evidence>
<evidence type="ECO:0000256" key="5">
    <source>
        <dbReference type="ARBA" id="ARBA00023239"/>
    </source>
</evidence>
<reference evidence="9" key="1">
    <citation type="submission" date="2016-01" db="EMBL/GenBank/DDBJ databases">
        <title>Reference transcriptome for the parasite Schistocephalus solidus: insights into the molecular evolution of parasitism.</title>
        <authorList>
            <person name="Hebert F.O."/>
            <person name="Grambauer S."/>
            <person name="Barber I."/>
            <person name="Landry C.R."/>
            <person name="Aubin-Horth N."/>
        </authorList>
    </citation>
    <scope>NUCLEOTIDE SEQUENCE</scope>
</reference>
<evidence type="ECO:0000256" key="7">
    <source>
        <dbReference type="SAM" id="Phobius"/>
    </source>
</evidence>
<dbReference type="EMBL" id="GEEE01002756">
    <property type="protein sequence ID" value="JAP60469.1"/>
    <property type="molecule type" value="Transcribed_RNA"/>
</dbReference>
<evidence type="ECO:0000256" key="1">
    <source>
        <dbReference type="ARBA" id="ARBA00010718"/>
    </source>
</evidence>
<dbReference type="SUPFAM" id="SSF51069">
    <property type="entry name" value="Carbonic anhydrase"/>
    <property type="match status" value="1"/>
</dbReference>
<evidence type="ECO:0000256" key="4">
    <source>
        <dbReference type="ARBA" id="ARBA00022833"/>
    </source>
</evidence>
<dbReference type="CDD" id="cd00326">
    <property type="entry name" value="alpha_CA"/>
    <property type="match status" value="1"/>
</dbReference>
<keyword evidence="7" id="KW-0472">Membrane</keyword>
<dbReference type="GO" id="GO:0004089">
    <property type="term" value="F:carbonate dehydratase activity"/>
    <property type="evidence" value="ECO:0007669"/>
    <property type="project" value="UniProtKB-EC"/>
</dbReference>
<dbReference type="AlphaFoldDB" id="A0A0V0J4B5"/>
<keyword evidence="5" id="KW-0456">Lyase</keyword>